<dbReference type="EMBL" id="AP019782">
    <property type="protein sequence ID" value="BBL71216.1"/>
    <property type="molecule type" value="Genomic_DNA"/>
</dbReference>
<dbReference type="RefSeq" id="WP_221046857.1">
    <property type="nucleotide sequence ID" value="NZ_AP019782.1"/>
</dbReference>
<dbReference type="InterPro" id="IPR007195">
    <property type="entry name" value="TolB_N"/>
</dbReference>
<dbReference type="GO" id="GO:0042597">
    <property type="term" value="C:periplasmic space"/>
    <property type="evidence" value="ECO:0007669"/>
    <property type="project" value="UniProtKB-SubCell"/>
</dbReference>
<dbReference type="Proteomes" id="UP000824988">
    <property type="component" value="Chromosome"/>
</dbReference>
<keyword evidence="2" id="KW-0574">Periplasm</keyword>
<dbReference type="PANTHER" id="PTHR36842:SF1">
    <property type="entry name" value="PROTEIN TOLB"/>
    <property type="match status" value="1"/>
</dbReference>
<keyword evidence="2" id="KW-0132">Cell division</keyword>
<proteinExistence type="inferred from homology"/>
<organism evidence="4 5">
    <name type="scientific">Methylogaea oryzae</name>
    <dbReference type="NCBI Taxonomy" id="1295382"/>
    <lineage>
        <taxon>Bacteria</taxon>
        <taxon>Pseudomonadati</taxon>
        <taxon>Pseudomonadota</taxon>
        <taxon>Gammaproteobacteria</taxon>
        <taxon>Methylococcales</taxon>
        <taxon>Methylococcaceae</taxon>
        <taxon>Methylogaea</taxon>
    </lineage>
</organism>
<accession>A0A8D5AIC8</accession>
<dbReference type="PANTHER" id="PTHR36842">
    <property type="entry name" value="PROTEIN TOLB HOMOLOG"/>
    <property type="match status" value="1"/>
</dbReference>
<dbReference type="GO" id="GO:0051301">
    <property type="term" value="P:cell division"/>
    <property type="evidence" value="ECO:0007669"/>
    <property type="project" value="UniProtKB-UniRule"/>
</dbReference>
<evidence type="ECO:0000256" key="1">
    <source>
        <dbReference type="ARBA" id="ARBA00004418"/>
    </source>
</evidence>
<keyword evidence="5" id="KW-1185">Reference proteome</keyword>
<feature type="signal peptide" evidence="2">
    <location>
        <begin position="1"/>
        <end position="23"/>
    </location>
</feature>
<comment type="function">
    <text evidence="2">Part of the Tol-Pal system, which plays a role in outer membrane invagination during cell division and is important for maintaining outer membrane integrity.</text>
</comment>
<gene>
    <name evidence="2 4" type="primary">tolB</name>
    <name evidence="4" type="ORF">MoryE10_18220</name>
</gene>
<dbReference type="GO" id="GO:0017038">
    <property type="term" value="P:protein import"/>
    <property type="evidence" value="ECO:0007669"/>
    <property type="project" value="InterPro"/>
</dbReference>
<dbReference type="InterPro" id="IPR011659">
    <property type="entry name" value="WD40"/>
</dbReference>
<comment type="subunit">
    <text evidence="2">The Tol-Pal system is composed of five core proteins: the inner membrane proteins TolA, TolQ and TolR, the periplasmic protein TolB and the outer membrane protein Pal. They form a network linking the inner and outer membranes and the peptidoglycan layer.</text>
</comment>
<evidence type="ECO:0000256" key="2">
    <source>
        <dbReference type="HAMAP-Rule" id="MF_00671"/>
    </source>
</evidence>
<evidence type="ECO:0000259" key="3">
    <source>
        <dbReference type="Pfam" id="PF04052"/>
    </source>
</evidence>
<comment type="similarity">
    <text evidence="2">Belongs to the TolB family.</text>
</comment>
<feature type="domain" description="TolB N-terminal" evidence="3">
    <location>
        <begin position="26"/>
        <end position="126"/>
    </location>
</feature>
<dbReference type="NCBIfam" id="TIGR02800">
    <property type="entry name" value="propeller_TolB"/>
    <property type="match status" value="1"/>
</dbReference>
<sequence length="428" mass="46307" precursor="true">MNRRIFAVVWLLLAGLYSTLAQAELMIEITKGVERASPIAVVPFGSQSQLAVDMSGVISDDLGRSGRFKSLGREAMLSTPSTPDQVRFPEWQVLKQDYLVIGQVRPGPEGYTVQFFVFDVLKGQQLMSYTVESSAPDLRRTAHRIADMIFQQLTGTPGAFATRIAYVTSYMGDNGKRQYRIQVADADGYAPQTIVTSPEPLMSPAWSADGKRLAYVSFETKASAIYVQELATGQRTMVSSLPGINGAPAWSPDGRRLAVTLSKDGNPDVYVLDLASRSLTNISNSRAIDTEPSWSPDGGSIVFTSDRGGKPQLYIVSSSGGTAQRATFEGEYNARGAFSPDGRSLVMVHGGGGNFRIAVMDLKTRALRVLTRGPLDESPSFAANGSMIMYASKAGNEGYLSAVSFDGGVHQRLSSETHDVREPAWSPF</sequence>
<reference evidence="4" key="1">
    <citation type="submission" date="2019-06" db="EMBL/GenBank/DDBJ databases">
        <title>Complete genome sequence of Methylogaea oryzae strain JCM16910.</title>
        <authorList>
            <person name="Asakawa S."/>
        </authorList>
    </citation>
    <scope>NUCLEOTIDE SEQUENCE</scope>
    <source>
        <strain evidence="4">E10</strain>
    </source>
</reference>
<dbReference type="Pfam" id="PF07676">
    <property type="entry name" value="PD40"/>
    <property type="match status" value="5"/>
</dbReference>
<dbReference type="KEGG" id="moz:MoryE10_18220"/>
<keyword evidence="2" id="KW-0131">Cell cycle</keyword>
<protein>
    <recommendedName>
        <fullName evidence="2">Tol-Pal system protein TolB</fullName>
    </recommendedName>
</protein>
<dbReference type="AlphaFoldDB" id="A0A8D5AIC8"/>
<name>A0A8D5AIC8_9GAMM</name>
<evidence type="ECO:0000313" key="5">
    <source>
        <dbReference type="Proteomes" id="UP000824988"/>
    </source>
</evidence>
<dbReference type="Pfam" id="PF04052">
    <property type="entry name" value="TolB_N"/>
    <property type="match status" value="1"/>
</dbReference>
<dbReference type="HAMAP" id="MF_00671">
    <property type="entry name" value="TolB"/>
    <property type="match status" value="1"/>
</dbReference>
<comment type="subcellular location">
    <subcellularLocation>
        <location evidence="1 2">Periplasm</location>
    </subcellularLocation>
</comment>
<dbReference type="InterPro" id="IPR014167">
    <property type="entry name" value="Tol-Pal_TolB"/>
</dbReference>
<evidence type="ECO:0000313" key="4">
    <source>
        <dbReference type="EMBL" id="BBL71216.1"/>
    </source>
</evidence>
<keyword evidence="2" id="KW-0732">Signal</keyword>
<feature type="chain" id="PRO_5035346819" description="Tol-Pal system protein TolB" evidence="2">
    <location>
        <begin position="24"/>
        <end position="428"/>
    </location>
</feature>